<dbReference type="InterPro" id="IPR010499">
    <property type="entry name" value="AraC_E-bd"/>
</dbReference>
<dbReference type="CDD" id="cd01107">
    <property type="entry name" value="HTH_BmrR"/>
    <property type="match status" value="1"/>
</dbReference>
<gene>
    <name evidence="4" type="ORF">D9V41_14405</name>
</gene>
<dbReference type="Gene3D" id="1.10.1660.10">
    <property type="match status" value="1"/>
</dbReference>
<organism evidence="4 5">
    <name type="scientific">Aeromicrobium phragmitis</name>
    <dbReference type="NCBI Taxonomy" id="2478914"/>
    <lineage>
        <taxon>Bacteria</taxon>
        <taxon>Bacillati</taxon>
        <taxon>Actinomycetota</taxon>
        <taxon>Actinomycetes</taxon>
        <taxon>Propionibacteriales</taxon>
        <taxon>Nocardioidaceae</taxon>
        <taxon>Aeromicrobium</taxon>
    </lineage>
</organism>
<dbReference type="Proteomes" id="UP000282515">
    <property type="component" value="Unassembled WGS sequence"/>
</dbReference>
<dbReference type="InterPro" id="IPR029442">
    <property type="entry name" value="GyrI-like"/>
</dbReference>
<proteinExistence type="predicted"/>
<dbReference type="InterPro" id="IPR009061">
    <property type="entry name" value="DNA-bd_dom_put_sf"/>
</dbReference>
<dbReference type="PANTHER" id="PTHR30204">
    <property type="entry name" value="REDOX-CYCLING DRUG-SENSING TRANSCRIPTIONAL ACTIVATOR SOXR"/>
    <property type="match status" value="1"/>
</dbReference>
<dbReference type="InterPro" id="IPR011256">
    <property type="entry name" value="Reg_factor_effector_dom_sf"/>
</dbReference>
<dbReference type="AlphaFoldDB" id="A0A3L8PI71"/>
<feature type="domain" description="HTH merR-type" evidence="3">
    <location>
        <begin position="1"/>
        <end position="71"/>
    </location>
</feature>
<dbReference type="Gene3D" id="3.20.80.10">
    <property type="entry name" value="Regulatory factor, effector binding domain"/>
    <property type="match status" value="1"/>
</dbReference>
<reference evidence="4 5" key="1">
    <citation type="submission" date="2018-10" db="EMBL/GenBank/DDBJ databases">
        <title>Aeromicrobium sp. 9W16Y-2 whole genome shotgun sequence.</title>
        <authorList>
            <person name="Li F."/>
        </authorList>
    </citation>
    <scope>NUCLEOTIDE SEQUENCE [LARGE SCALE GENOMIC DNA]</scope>
    <source>
        <strain evidence="4 5">9W16Y-2</strain>
    </source>
</reference>
<keyword evidence="5" id="KW-1185">Reference proteome</keyword>
<dbReference type="SMART" id="SM00422">
    <property type="entry name" value="HTH_MERR"/>
    <property type="match status" value="1"/>
</dbReference>
<dbReference type="GO" id="GO:0003700">
    <property type="term" value="F:DNA-binding transcription factor activity"/>
    <property type="evidence" value="ECO:0007669"/>
    <property type="project" value="InterPro"/>
</dbReference>
<accession>A0A3L8PI71</accession>
<sequence>MFTIGDFARLAGVSVRMLRHYDGLGLLTPEEVDPFTGYRRYSAAQLPRVNRLVVLKDLGFRLDQIGPILDAAVSTEELRGMLRLRHAELSAQIAADAERLRRVEQRLRLIEKESHMSEHEFTITSLPAVRVATVAATAESAELIGPAIQGAFAELSTTLTRAGIALNQAAIATYGFDDGGVVTVRAAFPVGSDVQVDGVEVLDLPHVERAAVTTHIGAMDTIAATWQALGEWIEAVGEQPGDGSLAREVYRVMPMDDPASWVTEIQWPLR</sequence>
<evidence type="ECO:0000313" key="4">
    <source>
        <dbReference type="EMBL" id="RLV54790.1"/>
    </source>
</evidence>
<dbReference type="OrthoDB" id="7849865at2"/>
<dbReference type="RefSeq" id="WP_121795286.1">
    <property type="nucleotide sequence ID" value="NZ_RDBF01000013.1"/>
</dbReference>
<dbReference type="Pfam" id="PF06445">
    <property type="entry name" value="GyrI-like"/>
    <property type="match status" value="1"/>
</dbReference>
<feature type="coiled-coil region" evidence="2">
    <location>
        <begin position="86"/>
        <end position="120"/>
    </location>
</feature>
<evidence type="ECO:0000259" key="3">
    <source>
        <dbReference type="PROSITE" id="PS50937"/>
    </source>
</evidence>
<dbReference type="PROSITE" id="PS50937">
    <property type="entry name" value="HTH_MERR_2"/>
    <property type="match status" value="1"/>
</dbReference>
<dbReference type="EMBL" id="RDBF01000013">
    <property type="protein sequence ID" value="RLV54790.1"/>
    <property type="molecule type" value="Genomic_DNA"/>
</dbReference>
<dbReference type="InterPro" id="IPR047057">
    <property type="entry name" value="MerR_fam"/>
</dbReference>
<dbReference type="SUPFAM" id="SSF55136">
    <property type="entry name" value="Probable bacterial effector-binding domain"/>
    <property type="match status" value="1"/>
</dbReference>
<dbReference type="InterPro" id="IPR000551">
    <property type="entry name" value="MerR-type_HTH_dom"/>
</dbReference>
<dbReference type="SMART" id="SM00871">
    <property type="entry name" value="AraC_E_bind"/>
    <property type="match status" value="1"/>
</dbReference>
<evidence type="ECO:0000256" key="1">
    <source>
        <dbReference type="ARBA" id="ARBA00023125"/>
    </source>
</evidence>
<name>A0A3L8PI71_9ACTN</name>
<keyword evidence="2" id="KW-0175">Coiled coil</keyword>
<dbReference type="GO" id="GO:0003677">
    <property type="term" value="F:DNA binding"/>
    <property type="evidence" value="ECO:0007669"/>
    <property type="project" value="UniProtKB-KW"/>
</dbReference>
<protein>
    <submittedName>
        <fullName evidence="4">MerR family transcriptional regulator</fullName>
    </submittedName>
</protein>
<dbReference type="PROSITE" id="PS00552">
    <property type="entry name" value="HTH_MERR_1"/>
    <property type="match status" value="1"/>
</dbReference>
<dbReference type="PANTHER" id="PTHR30204:SF97">
    <property type="entry name" value="MERR FAMILY REGULATORY PROTEIN"/>
    <property type="match status" value="1"/>
</dbReference>
<evidence type="ECO:0000313" key="5">
    <source>
        <dbReference type="Proteomes" id="UP000282515"/>
    </source>
</evidence>
<dbReference type="Pfam" id="PF13411">
    <property type="entry name" value="MerR_1"/>
    <property type="match status" value="1"/>
</dbReference>
<evidence type="ECO:0000256" key="2">
    <source>
        <dbReference type="SAM" id="Coils"/>
    </source>
</evidence>
<dbReference type="SUPFAM" id="SSF46955">
    <property type="entry name" value="Putative DNA-binding domain"/>
    <property type="match status" value="1"/>
</dbReference>
<keyword evidence="1" id="KW-0238">DNA-binding</keyword>
<comment type="caution">
    <text evidence="4">The sequence shown here is derived from an EMBL/GenBank/DDBJ whole genome shotgun (WGS) entry which is preliminary data.</text>
</comment>